<comment type="caution">
    <text evidence="2">The sequence shown here is derived from an EMBL/GenBank/DDBJ whole genome shotgun (WGS) entry which is preliminary data.</text>
</comment>
<proteinExistence type="predicted"/>
<organism evidence="2 3">
    <name type="scientific">Pochonia chlamydosporia 170</name>
    <dbReference type="NCBI Taxonomy" id="1380566"/>
    <lineage>
        <taxon>Eukaryota</taxon>
        <taxon>Fungi</taxon>
        <taxon>Dikarya</taxon>
        <taxon>Ascomycota</taxon>
        <taxon>Pezizomycotina</taxon>
        <taxon>Sordariomycetes</taxon>
        <taxon>Hypocreomycetidae</taxon>
        <taxon>Hypocreales</taxon>
        <taxon>Clavicipitaceae</taxon>
        <taxon>Pochonia</taxon>
    </lineage>
</organism>
<evidence type="ECO:0000256" key="1">
    <source>
        <dbReference type="SAM" id="Phobius"/>
    </source>
</evidence>
<dbReference type="Proteomes" id="UP000078397">
    <property type="component" value="Unassembled WGS sequence"/>
</dbReference>
<accession>A0A179G3K9</accession>
<keyword evidence="1" id="KW-0812">Transmembrane</keyword>
<name>A0A179G3K9_METCM</name>
<feature type="transmembrane region" description="Helical" evidence="1">
    <location>
        <begin position="20"/>
        <end position="36"/>
    </location>
</feature>
<keyword evidence="3" id="KW-1185">Reference proteome</keyword>
<dbReference type="RefSeq" id="XP_018148538.1">
    <property type="nucleotide sequence ID" value="XM_018292889.1"/>
</dbReference>
<reference evidence="2 3" key="1">
    <citation type="journal article" date="2016" name="PLoS Pathog.">
        <title>Biosynthesis of antibiotic leucinostatins in bio-control fungus Purpureocillium lilacinum and their inhibition on phytophthora revealed by genome mining.</title>
        <authorList>
            <person name="Wang G."/>
            <person name="Liu Z."/>
            <person name="Lin R."/>
            <person name="Li E."/>
            <person name="Mao Z."/>
            <person name="Ling J."/>
            <person name="Yang Y."/>
            <person name="Yin W.B."/>
            <person name="Xie B."/>
        </authorList>
    </citation>
    <scope>NUCLEOTIDE SEQUENCE [LARGE SCALE GENOMIC DNA]</scope>
    <source>
        <strain evidence="2">170</strain>
    </source>
</reference>
<gene>
    <name evidence="2" type="ORF">VFPPC_15136</name>
</gene>
<keyword evidence="1" id="KW-1133">Transmembrane helix</keyword>
<sequence length="104" mass="11910">MESTDDQRRFGSCVDNEKSISMLLLVFFFLHILLFEPRRLMTGCWFIIYDNLIQGVLGAMALQATLKRCSSWSQYWCQAARCWVGSWGVFAAKQDILAGECDIS</sequence>
<dbReference type="AlphaFoldDB" id="A0A179G3K9"/>
<dbReference type="KEGG" id="pchm:VFPPC_15136"/>
<protein>
    <submittedName>
        <fullName evidence="2">Uncharacterized protein</fullName>
    </submittedName>
</protein>
<dbReference type="GeneID" id="28856883"/>
<evidence type="ECO:0000313" key="2">
    <source>
        <dbReference type="EMBL" id="OAQ72455.1"/>
    </source>
</evidence>
<evidence type="ECO:0000313" key="3">
    <source>
        <dbReference type="Proteomes" id="UP000078397"/>
    </source>
</evidence>
<keyword evidence="1" id="KW-0472">Membrane</keyword>
<dbReference type="EMBL" id="LSBJ02000001">
    <property type="protein sequence ID" value="OAQ72455.1"/>
    <property type="molecule type" value="Genomic_DNA"/>
</dbReference>